<dbReference type="EMBL" id="WHWC01000015">
    <property type="protein sequence ID" value="KAG8368114.1"/>
    <property type="molecule type" value="Genomic_DNA"/>
</dbReference>
<gene>
    <name evidence="1" type="ORF">BUALT_Bualt15G0011500</name>
</gene>
<protein>
    <submittedName>
        <fullName evidence="1">Uncharacterized protein</fullName>
    </submittedName>
</protein>
<organism evidence="1 2">
    <name type="scientific">Buddleja alternifolia</name>
    <dbReference type="NCBI Taxonomy" id="168488"/>
    <lineage>
        <taxon>Eukaryota</taxon>
        <taxon>Viridiplantae</taxon>
        <taxon>Streptophyta</taxon>
        <taxon>Embryophyta</taxon>
        <taxon>Tracheophyta</taxon>
        <taxon>Spermatophyta</taxon>
        <taxon>Magnoliopsida</taxon>
        <taxon>eudicotyledons</taxon>
        <taxon>Gunneridae</taxon>
        <taxon>Pentapetalae</taxon>
        <taxon>asterids</taxon>
        <taxon>lamiids</taxon>
        <taxon>Lamiales</taxon>
        <taxon>Scrophulariaceae</taxon>
        <taxon>Buddlejeae</taxon>
        <taxon>Buddleja</taxon>
    </lineage>
</organism>
<accession>A0AAV6WBR2</accession>
<evidence type="ECO:0000313" key="1">
    <source>
        <dbReference type="EMBL" id="KAG8368114.1"/>
    </source>
</evidence>
<proteinExistence type="predicted"/>
<reference evidence="1" key="1">
    <citation type="submission" date="2019-10" db="EMBL/GenBank/DDBJ databases">
        <authorList>
            <person name="Zhang R."/>
            <person name="Pan Y."/>
            <person name="Wang J."/>
            <person name="Ma R."/>
            <person name="Yu S."/>
        </authorList>
    </citation>
    <scope>NUCLEOTIDE SEQUENCE</scope>
    <source>
        <strain evidence="1">LA-IB0</strain>
        <tissue evidence="1">Leaf</tissue>
    </source>
</reference>
<keyword evidence="2" id="KW-1185">Reference proteome</keyword>
<name>A0AAV6WBR2_9LAMI</name>
<comment type="caution">
    <text evidence="1">The sequence shown here is derived from an EMBL/GenBank/DDBJ whole genome shotgun (WGS) entry which is preliminary data.</text>
</comment>
<dbReference type="AlphaFoldDB" id="A0AAV6WBR2"/>
<evidence type="ECO:0000313" key="2">
    <source>
        <dbReference type="Proteomes" id="UP000826271"/>
    </source>
</evidence>
<dbReference type="Proteomes" id="UP000826271">
    <property type="component" value="Unassembled WGS sequence"/>
</dbReference>
<sequence length="188" mass="21629">MTEVVYVYCRMAQYDFGLDYVDFDVWVDGVIEWIPRVRYFGGRRVLCPNENLDEFFHHDFARLYNKVGGKALNFRVYYCLGEQTLDKGIRECIGDAGIRELQREYRCKRVIPIYIVDWMEPIVAIDPQGKELNVSEQIPVIGNVADPEINENTEILGKGPEMNGINTEIPVEESEINTELPGEGPECN</sequence>